<dbReference type="GO" id="GO:0046872">
    <property type="term" value="F:metal ion binding"/>
    <property type="evidence" value="ECO:0007669"/>
    <property type="project" value="UniProtKB-KW"/>
</dbReference>
<dbReference type="PANTHER" id="PTHR43160">
    <property type="entry name" value="ACONITATE HYDRATASE B"/>
    <property type="match status" value="1"/>
</dbReference>
<dbReference type="InterPro" id="IPR015931">
    <property type="entry name" value="Acnase/IPM_dHydase_lsu_aba_1/3"/>
</dbReference>
<dbReference type="GO" id="GO:0003994">
    <property type="term" value="F:aconitate hydratase activity"/>
    <property type="evidence" value="ECO:0007669"/>
    <property type="project" value="TreeGrafter"/>
</dbReference>
<dbReference type="Gene3D" id="3.30.499.10">
    <property type="entry name" value="Aconitase, domain 3"/>
    <property type="match status" value="1"/>
</dbReference>
<dbReference type="AlphaFoldDB" id="A0A381WD15"/>
<organism evidence="5">
    <name type="scientific">marine metagenome</name>
    <dbReference type="NCBI Taxonomy" id="408172"/>
    <lineage>
        <taxon>unclassified sequences</taxon>
        <taxon>metagenomes</taxon>
        <taxon>ecological metagenomes</taxon>
    </lineage>
</organism>
<dbReference type="InterPro" id="IPR036008">
    <property type="entry name" value="Aconitase_4Fe-4S_dom"/>
</dbReference>
<keyword evidence="3" id="KW-0411">Iron-sulfur</keyword>
<name>A0A381WD15_9ZZZZ</name>
<dbReference type="InterPro" id="IPR001030">
    <property type="entry name" value="Acoase/IPM_deHydtase_lsu_aba"/>
</dbReference>
<dbReference type="Pfam" id="PF00330">
    <property type="entry name" value="Aconitase"/>
    <property type="match status" value="1"/>
</dbReference>
<proteinExistence type="predicted"/>
<dbReference type="EMBL" id="UINC01011281">
    <property type="protein sequence ID" value="SVA49857.1"/>
    <property type="molecule type" value="Genomic_DNA"/>
</dbReference>
<reference evidence="5" key="1">
    <citation type="submission" date="2018-05" db="EMBL/GenBank/DDBJ databases">
        <authorList>
            <person name="Lanie J.A."/>
            <person name="Ng W.-L."/>
            <person name="Kazmierczak K.M."/>
            <person name="Andrzejewski T.M."/>
            <person name="Davidsen T.M."/>
            <person name="Wayne K.J."/>
            <person name="Tettelin H."/>
            <person name="Glass J.I."/>
            <person name="Rusch D."/>
            <person name="Podicherti R."/>
            <person name="Tsui H.-C.T."/>
            <person name="Winkler M.E."/>
        </authorList>
    </citation>
    <scope>NUCLEOTIDE SEQUENCE</scope>
</reference>
<evidence type="ECO:0000256" key="2">
    <source>
        <dbReference type="ARBA" id="ARBA00023004"/>
    </source>
</evidence>
<feature type="non-terminal residue" evidence="5">
    <location>
        <position position="126"/>
    </location>
</feature>
<dbReference type="PANTHER" id="PTHR43160:SF4">
    <property type="entry name" value="ACONITATE HYDRATASE B"/>
    <property type="match status" value="1"/>
</dbReference>
<sequence>MEKIEIDTTPEMVENVYSQLEKNISRYRKTTNRSLTLTEKILAGHLEESFLEKILDNEANYVFLHPDRVALQDVTGQMVMLQFMQTELKSATLPTTIHCDHLIQARTEGKSDTKLAIYENNEVYNF</sequence>
<accession>A0A381WD15</accession>
<gene>
    <name evidence="5" type="ORF">METZ01_LOCUS102711</name>
</gene>
<protein>
    <recommendedName>
        <fullName evidence="4">Aconitase/3-isopropylmalate dehydratase large subunit alpha/beta/alpha domain-containing protein</fullName>
    </recommendedName>
</protein>
<dbReference type="GO" id="GO:0051539">
    <property type="term" value="F:4 iron, 4 sulfur cluster binding"/>
    <property type="evidence" value="ECO:0007669"/>
    <property type="project" value="TreeGrafter"/>
</dbReference>
<keyword evidence="1" id="KW-0479">Metal-binding</keyword>
<evidence type="ECO:0000313" key="5">
    <source>
        <dbReference type="EMBL" id="SVA49857.1"/>
    </source>
</evidence>
<dbReference type="GO" id="GO:0006099">
    <property type="term" value="P:tricarboxylic acid cycle"/>
    <property type="evidence" value="ECO:0007669"/>
    <property type="project" value="TreeGrafter"/>
</dbReference>
<keyword evidence="2" id="KW-0408">Iron</keyword>
<dbReference type="InterPro" id="IPR050926">
    <property type="entry name" value="Aconitase/IPM_isomerase"/>
</dbReference>
<evidence type="ECO:0000256" key="3">
    <source>
        <dbReference type="ARBA" id="ARBA00023014"/>
    </source>
</evidence>
<dbReference type="SUPFAM" id="SSF53732">
    <property type="entry name" value="Aconitase iron-sulfur domain"/>
    <property type="match status" value="1"/>
</dbReference>
<evidence type="ECO:0000256" key="1">
    <source>
        <dbReference type="ARBA" id="ARBA00022723"/>
    </source>
</evidence>
<evidence type="ECO:0000259" key="4">
    <source>
        <dbReference type="Pfam" id="PF00330"/>
    </source>
</evidence>
<feature type="domain" description="Aconitase/3-isopropylmalate dehydratase large subunit alpha/beta/alpha" evidence="4">
    <location>
        <begin position="39"/>
        <end position="126"/>
    </location>
</feature>